<proteinExistence type="inferred from homology"/>
<dbReference type="SUPFAM" id="SSF102405">
    <property type="entry name" value="MCP/YpsA-like"/>
    <property type="match status" value="1"/>
</dbReference>
<comment type="caution">
    <text evidence="4">The sequence shown here is derived from an EMBL/GenBank/DDBJ whole genome shotgun (WGS) entry which is preliminary data.</text>
</comment>
<evidence type="ECO:0000313" key="4">
    <source>
        <dbReference type="EMBL" id="TIC86879.1"/>
    </source>
</evidence>
<dbReference type="InterPro" id="IPR005269">
    <property type="entry name" value="LOG"/>
</dbReference>
<dbReference type="NCBIfam" id="TIGR00730">
    <property type="entry name" value="Rossman fold protein, TIGR00730 family"/>
    <property type="match status" value="1"/>
</dbReference>
<protein>
    <recommendedName>
        <fullName evidence="3">Cytokinin riboside 5'-monophosphate phosphoribohydrolase</fullName>
        <ecNumber evidence="3">3.2.2.n1</ecNumber>
    </recommendedName>
</protein>
<dbReference type="Gene3D" id="3.40.50.450">
    <property type="match status" value="1"/>
</dbReference>
<dbReference type="GO" id="GO:0009691">
    <property type="term" value="P:cytokinin biosynthetic process"/>
    <property type="evidence" value="ECO:0007669"/>
    <property type="project" value="UniProtKB-UniRule"/>
</dbReference>
<dbReference type="PANTHER" id="PTHR31223:SF70">
    <property type="entry name" value="LOG FAMILY PROTEIN YJL055W"/>
    <property type="match status" value="1"/>
</dbReference>
<dbReference type="Pfam" id="PF03641">
    <property type="entry name" value="Lysine_decarbox"/>
    <property type="match status" value="1"/>
</dbReference>
<evidence type="ECO:0000256" key="1">
    <source>
        <dbReference type="ARBA" id="ARBA00000274"/>
    </source>
</evidence>
<evidence type="ECO:0000256" key="3">
    <source>
        <dbReference type="RuleBase" id="RU363015"/>
    </source>
</evidence>
<gene>
    <name evidence="4" type="ORF">E5K04_00230</name>
</gene>
<organism evidence="4 5">
    <name type="scientific">Crenobacter intestini</name>
    <dbReference type="NCBI Taxonomy" id="2563443"/>
    <lineage>
        <taxon>Bacteria</taxon>
        <taxon>Pseudomonadati</taxon>
        <taxon>Pseudomonadota</taxon>
        <taxon>Betaproteobacteria</taxon>
        <taxon>Neisseriales</taxon>
        <taxon>Neisseriaceae</taxon>
        <taxon>Crenobacter</taxon>
    </lineage>
</organism>
<dbReference type="GO" id="GO:0005829">
    <property type="term" value="C:cytosol"/>
    <property type="evidence" value="ECO:0007669"/>
    <property type="project" value="TreeGrafter"/>
</dbReference>
<dbReference type="EMBL" id="STGJ01000001">
    <property type="protein sequence ID" value="TIC86879.1"/>
    <property type="molecule type" value="Genomic_DNA"/>
</dbReference>
<dbReference type="GO" id="GO:0008714">
    <property type="term" value="F:AMP nucleosidase activity"/>
    <property type="evidence" value="ECO:0007669"/>
    <property type="project" value="UniProtKB-EC"/>
</dbReference>
<comment type="similarity">
    <text evidence="2 3">Belongs to the LOG family.</text>
</comment>
<keyword evidence="3" id="KW-0378">Hydrolase</keyword>
<name>A0A4T0V5L3_9NEIS</name>
<keyword evidence="3" id="KW-0203">Cytokinin biosynthesis</keyword>
<accession>A0A4T0V5L3</accession>
<dbReference type="PANTHER" id="PTHR31223">
    <property type="entry name" value="LOG FAMILY PROTEIN YJL055W"/>
    <property type="match status" value="1"/>
</dbReference>
<dbReference type="InterPro" id="IPR031100">
    <property type="entry name" value="LOG_fam"/>
</dbReference>
<evidence type="ECO:0000256" key="2">
    <source>
        <dbReference type="ARBA" id="ARBA00006763"/>
    </source>
</evidence>
<sequence>MTTSIRSICVFCGARHGARAEYTDAARAFGAALAARGITLVYGGGNVGLMGEVADAALLAGGKVTGVIPGFLREREVAHTGLTELVETESMHARKAKMASLADAFVALPGGFGTYDELFEILTWAQLAIHDKPVGLLNVSGYFDPWLALARHTVDEGFAREENLSLFVAERGADALLGALAGHRPHHVTKWEDLSRG</sequence>
<reference evidence="4 5" key="1">
    <citation type="submission" date="2019-04" db="EMBL/GenBank/DDBJ databases">
        <title>Crenobacter sp. nov.</title>
        <authorList>
            <person name="Shi S."/>
        </authorList>
    </citation>
    <scope>NUCLEOTIDE SEQUENCE [LARGE SCALE GENOMIC DNA]</scope>
    <source>
        <strain evidence="4 5">GY 70310</strain>
    </source>
</reference>
<dbReference type="EC" id="3.2.2.n1" evidence="3"/>
<comment type="catalytic activity">
    <reaction evidence="1">
        <text>AMP + H2O = D-ribose 5-phosphate + adenine</text>
        <dbReference type="Rhea" id="RHEA:20129"/>
        <dbReference type="ChEBI" id="CHEBI:15377"/>
        <dbReference type="ChEBI" id="CHEBI:16708"/>
        <dbReference type="ChEBI" id="CHEBI:78346"/>
        <dbReference type="ChEBI" id="CHEBI:456215"/>
        <dbReference type="EC" id="3.2.2.4"/>
    </reaction>
</comment>
<dbReference type="AlphaFoldDB" id="A0A4T0V5L3"/>
<dbReference type="Proteomes" id="UP000308891">
    <property type="component" value="Unassembled WGS sequence"/>
</dbReference>
<keyword evidence="5" id="KW-1185">Reference proteome</keyword>
<dbReference type="OrthoDB" id="9801098at2"/>
<evidence type="ECO:0000313" key="5">
    <source>
        <dbReference type="Proteomes" id="UP000308891"/>
    </source>
</evidence>